<dbReference type="GO" id="GO:0006397">
    <property type="term" value="P:mRNA processing"/>
    <property type="evidence" value="ECO:0007669"/>
    <property type="project" value="InterPro"/>
</dbReference>
<feature type="region of interest" description="Disordered" evidence="1">
    <location>
        <begin position="1"/>
        <end position="25"/>
    </location>
</feature>
<gene>
    <name evidence="3" type="ORF">TRAPUB_6484</name>
</gene>
<dbReference type="Pfam" id="PF01585">
    <property type="entry name" value="G-patch"/>
    <property type="match status" value="1"/>
</dbReference>
<dbReference type="OMA" id="QLWQQHA"/>
<feature type="region of interest" description="Disordered" evidence="1">
    <location>
        <begin position="660"/>
        <end position="714"/>
    </location>
</feature>
<dbReference type="Proteomes" id="UP000184267">
    <property type="component" value="Unassembled WGS sequence"/>
</dbReference>
<reference evidence="3 4" key="1">
    <citation type="submission" date="2016-10" db="EMBL/GenBank/DDBJ databases">
        <title>Genome sequence of the basidiomycete white-rot fungus Trametes pubescens.</title>
        <authorList>
            <person name="Makela M.R."/>
            <person name="Granchi Z."/>
            <person name="Peng M."/>
            <person name="De Vries R.P."/>
            <person name="Grigoriev I."/>
            <person name="Riley R."/>
            <person name="Hilden K."/>
        </authorList>
    </citation>
    <scope>NUCLEOTIDE SEQUENCE [LARGE SCALE GENOMIC DNA]</scope>
    <source>
        <strain evidence="3 4">FBCC735</strain>
    </source>
</reference>
<name>A0A1M2V5Q2_TRAPU</name>
<feature type="region of interest" description="Disordered" evidence="1">
    <location>
        <begin position="308"/>
        <end position="335"/>
    </location>
</feature>
<dbReference type="GO" id="GO:0005634">
    <property type="term" value="C:nucleus"/>
    <property type="evidence" value="ECO:0007669"/>
    <property type="project" value="TreeGrafter"/>
</dbReference>
<dbReference type="GO" id="GO:0003723">
    <property type="term" value="F:RNA binding"/>
    <property type="evidence" value="ECO:0007669"/>
    <property type="project" value="TreeGrafter"/>
</dbReference>
<organism evidence="3 4">
    <name type="scientific">Trametes pubescens</name>
    <name type="common">White-rot fungus</name>
    <dbReference type="NCBI Taxonomy" id="154538"/>
    <lineage>
        <taxon>Eukaryota</taxon>
        <taxon>Fungi</taxon>
        <taxon>Dikarya</taxon>
        <taxon>Basidiomycota</taxon>
        <taxon>Agaricomycotina</taxon>
        <taxon>Agaricomycetes</taxon>
        <taxon>Polyporales</taxon>
        <taxon>Polyporaceae</taxon>
        <taxon>Trametes</taxon>
    </lineage>
</organism>
<dbReference type="EMBL" id="MNAD01001640">
    <property type="protein sequence ID" value="OJT02945.1"/>
    <property type="molecule type" value="Genomic_DNA"/>
</dbReference>
<feature type="region of interest" description="Disordered" evidence="1">
    <location>
        <begin position="446"/>
        <end position="476"/>
    </location>
</feature>
<dbReference type="PANTHER" id="PTHR13384">
    <property type="entry name" value="G PATCH DOMAIN-CONTAINING PROTEIN 1"/>
    <property type="match status" value="1"/>
</dbReference>
<feature type="region of interest" description="Disordered" evidence="1">
    <location>
        <begin position="729"/>
        <end position="917"/>
    </location>
</feature>
<dbReference type="OrthoDB" id="20507at2759"/>
<dbReference type="STRING" id="154538.A0A1M2V5Q2"/>
<feature type="compositionally biased region" description="Pro residues" evidence="1">
    <location>
        <begin position="455"/>
        <end position="470"/>
    </location>
</feature>
<protein>
    <submittedName>
        <fullName evidence="3">G patch domain-containing protein 1</fullName>
    </submittedName>
</protein>
<evidence type="ECO:0000313" key="3">
    <source>
        <dbReference type="EMBL" id="OJT02945.1"/>
    </source>
</evidence>
<feature type="compositionally biased region" description="Basic and acidic residues" evidence="1">
    <location>
        <begin position="796"/>
        <end position="814"/>
    </location>
</feature>
<feature type="compositionally biased region" description="Low complexity" evidence="1">
    <location>
        <begin position="744"/>
        <end position="753"/>
    </location>
</feature>
<dbReference type="InterPro" id="IPR011666">
    <property type="entry name" value="DUF1604"/>
</dbReference>
<feature type="domain" description="G-patch" evidence="2">
    <location>
        <begin position="163"/>
        <end position="183"/>
    </location>
</feature>
<dbReference type="InterPro" id="IPR000467">
    <property type="entry name" value="G_patch_dom"/>
</dbReference>
<sequence>MTSRLKRKLNDLGVDTGSSKANESFCLIGTPLPPLEKSKDTGEFVPLWKQDVRDEKGRRRLHGAFTGGFSAGYFNTVGSKEGWAPSTFVSSRNERAKQKAARPEDFMDEEDMAELRESRKLVDEHEEMDFGGTAAEKRRQQAGTAEQDPISAALAASLAPAPKDSMGAQILKKMGWRPGQGIGPCITLAQRKRQDAGYVDPSKEVDGEEDDIEEAKKHMYPRRDIPVIIAPRKDNFHGLGYSPGLGLNESLGQTVGGAEGQAGPSISAGFGLGALNDADDDDVDIYDAGAGSGRSRLAFDDSLGDDDQYISIGSSSRRQPAPREPRVPPGITQTFHDGTPVLRGFVLSGKPVAEDRWFPLPKIPPGWKPDPRRVWEQEKNKENRPASAEQIKTENQLPSSHAAWKRSQLSADERGTMLGETPLPAKTRSVFDFMSQKDRERLESIRNMKVDPSAAPAPRPPSPNRPPPTPAARGIPHLHPSVAKAALQGFKPFAADPVKQSRYTAFLNSQANHVAGDPINSVGFGPLPGQSTDEYYKELEDYAKSATVFKPLSGAMAGRFRSAVIIENGPTVIEGLHQPEPAVEGADGDGEAAEEKAEDPKMGAVRLGMFGRLTREAKPWQPARLLCKRFGVKDPEVDLTGPAGEASEGFEFATTAARNAADGVPDGGTGESAPGTAPLILTSGANADAGTSGRSSGPRNLANIGLGEDETQGQEILTYERPAKDVFKAIFASDDEDSDDEPEVAPTAEEPAPLDFFGTAEPAAKAKTATPPPVPLPNAPLEKVDLATFKPTFVPRSERESRKGKSSDKKDKKSRDKKAKTALMSFDVEDDGSIPSFGPPAAKASRDGEPKKKKRKTREEEANGDDAMWVEKPAPDVVKNLPLPPALPPDTSKGTPPAGNGNEAEPPRGRKRAIDFM</sequence>
<proteinExistence type="predicted"/>
<dbReference type="AlphaFoldDB" id="A0A1M2V5Q2"/>
<feature type="compositionally biased region" description="Acidic residues" evidence="1">
    <location>
        <begin position="733"/>
        <end position="743"/>
    </location>
</feature>
<evidence type="ECO:0000259" key="2">
    <source>
        <dbReference type="PROSITE" id="PS50174"/>
    </source>
</evidence>
<dbReference type="Pfam" id="PF26093">
    <property type="entry name" value="HTH_TGH"/>
    <property type="match status" value="1"/>
</dbReference>
<dbReference type="PANTHER" id="PTHR13384:SF19">
    <property type="entry name" value="G PATCH DOMAIN-CONTAINING PROTEIN 1"/>
    <property type="match status" value="1"/>
</dbReference>
<evidence type="ECO:0000256" key="1">
    <source>
        <dbReference type="SAM" id="MobiDB-lite"/>
    </source>
</evidence>
<evidence type="ECO:0000313" key="4">
    <source>
        <dbReference type="Proteomes" id="UP000184267"/>
    </source>
</evidence>
<feature type="region of interest" description="Disordered" evidence="1">
    <location>
        <begin position="377"/>
        <end position="423"/>
    </location>
</feature>
<feature type="compositionally biased region" description="Low complexity" evidence="1">
    <location>
        <begin position="760"/>
        <end position="769"/>
    </location>
</feature>
<feature type="compositionally biased region" description="Basic and acidic residues" evidence="1">
    <location>
        <begin position="905"/>
        <end position="917"/>
    </location>
</feature>
<dbReference type="Pfam" id="PF07713">
    <property type="entry name" value="DUF1604"/>
    <property type="match status" value="1"/>
</dbReference>
<accession>A0A1M2V5Q2</accession>
<keyword evidence="4" id="KW-1185">Reference proteome</keyword>
<comment type="caution">
    <text evidence="3">The sequence shown here is derived from an EMBL/GenBank/DDBJ whole genome shotgun (WGS) entry which is preliminary data.</text>
</comment>
<feature type="region of interest" description="Disordered" evidence="1">
    <location>
        <begin position="124"/>
        <end position="148"/>
    </location>
</feature>
<dbReference type="PROSITE" id="PS50174">
    <property type="entry name" value="G_PATCH"/>
    <property type="match status" value="1"/>
</dbReference>